<dbReference type="EMBL" id="JAIWYP010000004">
    <property type="protein sequence ID" value="KAH3839824.1"/>
    <property type="molecule type" value="Genomic_DNA"/>
</dbReference>
<sequence>MEASEMGFGIDRQQLKAKRCQTHRLLAPENAIQRWRLGKCLGQRLSGNPEDDNAEDDYDKDDDAEILIDIKSLQQGFFGHFQDMAPDERTDGKTDGTMDRQRQNKIPPSMAGDY</sequence>
<comment type="caution">
    <text evidence="2">The sequence shown here is derived from an EMBL/GenBank/DDBJ whole genome shotgun (WGS) entry which is preliminary data.</text>
</comment>
<proteinExistence type="predicted"/>
<protein>
    <submittedName>
        <fullName evidence="2">Uncharacterized protein</fullName>
    </submittedName>
</protein>
<accession>A0A9D4KI41</accession>
<reference evidence="2" key="2">
    <citation type="submission" date="2020-11" db="EMBL/GenBank/DDBJ databases">
        <authorList>
            <person name="McCartney M.A."/>
            <person name="Auch B."/>
            <person name="Kono T."/>
            <person name="Mallez S."/>
            <person name="Becker A."/>
            <person name="Gohl D.M."/>
            <person name="Silverstein K.A.T."/>
            <person name="Koren S."/>
            <person name="Bechman K.B."/>
            <person name="Herman A."/>
            <person name="Abrahante J.E."/>
            <person name="Garbe J."/>
        </authorList>
    </citation>
    <scope>NUCLEOTIDE SEQUENCE</scope>
    <source>
        <strain evidence="2">Duluth1</strain>
        <tissue evidence="2">Whole animal</tissue>
    </source>
</reference>
<gene>
    <name evidence="2" type="ORF">DPMN_113261</name>
</gene>
<feature type="region of interest" description="Disordered" evidence="1">
    <location>
        <begin position="79"/>
        <end position="114"/>
    </location>
</feature>
<evidence type="ECO:0000313" key="3">
    <source>
        <dbReference type="Proteomes" id="UP000828390"/>
    </source>
</evidence>
<dbReference type="Proteomes" id="UP000828390">
    <property type="component" value="Unassembled WGS sequence"/>
</dbReference>
<feature type="compositionally biased region" description="Basic and acidic residues" evidence="1">
    <location>
        <begin position="86"/>
        <end position="102"/>
    </location>
</feature>
<dbReference type="AlphaFoldDB" id="A0A9D4KI41"/>
<reference evidence="2" key="1">
    <citation type="journal article" date="2019" name="bioRxiv">
        <title>The Genome of the Zebra Mussel, Dreissena polymorpha: A Resource for Invasive Species Research.</title>
        <authorList>
            <person name="McCartney M.A."/>
            <person name="Auch B."/>
            <person name="Kono T."/>
            <person name="Mallez S."/>
            <person name="Zhang Y."/>
            <person name="Obille A."/>
            <person name="Becker A."/>
            <person name="Abrahante J.E."/>
            <person name="Garbe J."/>
            <person name="Badalamenti J.P."/>
            <person name="Herman A."/>
            <person name="Mangelson H."/>
            <person name="Liachko I."/>
            <person name="Sullivan S."/>
            <person name="Sone E.D."/>
            <person name="Koren S."/>
            <person name="Silverstein K.A.T."/>
            <person name="Beckman K.B."/>
            <person name="Gohl D.M."/>
        </authorList>
    </citation>
    <scope>NUCLEOTIDE SEQUENCE</scope>
    <source>
        <strain evidence="2">Duluth1</strain>
        <tissue evidence="2">Whole animal</tissue>
    </source>
</reference>
<keyword evidence="3" id="KW-1185">Reference proteome</keyword>
<evidence type="ECO:0000313" key="2">
    <source>
        <dbReference type="EMBL" id="KAH3839824.1"/>
    </source>
</evidence>
<organism evidence="2 3">
    <name type="scientific">Dreissena polymorpha</name>
    <name type="common">Zebra mussel</name>
    <name type="synonym">Mytilus polymorpha</name>
    <dbReference type="NCBI Taxonomy" id="45954"/>
    <lineage>
        <taxon>Eukaryota</taxon>
        <taxon>Metazoa</taxon>
        <taxon>Spiralia</taxon>
        <taxon>Lophotrochozoa</taxon>
        <taxon>Mollusca</taxon>
        <taxon>Bivalvia</taxon>
        <taxon>Autobranchia</taxon>
        <taxon>Heteroconchia</taxon>
        <taxon>Euheterodonta</taxon>
        <taxon>Imparidentia</taxon>
        <taxon>Neoheterodontei</taxon>
        <taxon>Myida</taxon>
        <taxon>Dreissenoidea</taxon>
        <taxon>Dreissenidae</taxon>
        <taxon>Dreissena</taxon>
    </lineage>
</organism>
<name>A0A9D4KI41_DREPO</name>
<evidence type="ECO:0000256" key="1">
    <source>
        <dbReference type="SAM" id="MobiDB-lite"/>
    </source>
</evidence>